<evidence type="ECO:0000313" key="2">
    <source>
        <dbReference type="Proteomes" id="UP000077134"/>
    </source>
</evidence>
<gene>
    <name evidence="1" type="ORF">PNBC_07095</name>
</gene>
<dbReference type="STRING" id="1763538.LPB68_17640"/>
<comment type="caution">
    <text evidence="1">The sequence shown here is derived from an EMBL/GenBank/DDBJ whole genome shotgun (WGS) entry which is preliminary data.</text>
</comment>
<sequence>MIFSLAVLVNIPYRRITTNKEALYHDYYKRKCLKVTMMNKKGLYNNTITVYYLTITVIRRKENYQL</sequence>
<protein>
    <submittedName>
        <fullName evidence="1">Uncharacterized protein</fullName>
    </submittedName>
</protein>
<dbReference type="AlphaFoldDB" id="A0A167G2N5"/>
<accession>A0A167G2N5</accession>
<dbReference type="EMBL" id="LSFN01000005">
    <property type="protein sequence ID" value="OAB77145.1"/>
    <property type="molecule type" value="Genomic_DNA"/>
</dbReference>
<organism evidence="1 2">
    <name type="scientific">Paenibacillus crassostreae</name>
    <dbReference type="NCBI Taxonomy" id="1763538"/>
    <lineage>
        <taxon>Bacteria</taxon>
        <taxon>Bacillati</taxon>
        <taxon>Bacillota</taxon>
        <taxon>Bacilli</taxon>
        <taxon>Bacillales</taxon>
        <taxon>Paenibacillaceae</taxon>
        <taxon>Paenibacillus</taxon>
    </lineage>
</organism>
<proteinExistence type="predicted"/>
<reference evidence="1 2" key="1">
    <citation type="submission" date="2016-02" db="EMBL/GenBank/DDBJ databases">
        <title>Paenibacillus sp. LPB0068, isolated from Crassostrea gigas.</title>
        <authorList>
            <person name="Shin S.-K."/>
            <person name="Yi H."/>
        </authorList>
    </citation>
    <scope>NUCLEOTIDE SEQUENCE [LARGE SCALE GENOMIC DNA]</scope>
    <source>
        <strain evidence="1 2">LPB0068</strain>
    </source>
</reference>
<dbReference type="KEGG" id="pcx:LPB68_17640"/>
<name>A0A167G2N5_9BACL</name>
<keyword evidence="2" id="KW-1185">Reference proteome</keyword>
<evidence type="ECO:0000313" key="1">
    <source>
        <dbReference type="EMBL" id="OAB77145.1"/>
    </source>
</evidence>
<dbReference type="Proteomes" id="UP000077134">
    <property type="component" value="Unassembled WGS sequence"/>
</dbReference>